<evidence type="ECO:0000256" key="2">
    <source>
        <dbReference type="ARBA" id="ARBA00022908"/>
    </source>
</evidence>
<dbReference type="SUPFAM" id="SSF56349">
    <property type="entry name" value="DNA breaking-rejoining enzymes"/>
    <property type="match status" value="1"/>
</dbReference>
<gene>
    <name evidence="6" type="ORF">SAMN05216548_10433</name>
</gene>
<dbReference type="GO" id="GO:0006310">
    <property type="term" value="P:DNA recombination"/>
    <property type="evidence" value="ECO:0007669"/>
    <property type="project" value="UniProtKB-KW"/>
</dbReference>
<dbReference type="PANTHER" id="PTHR30349">
    <property type="entry name" value="PHAGE INTEGRASE-RELATED"/>
    <property type="match status" value="1"/>
</dbReference>
<dbReference type="Pfam" id="PF00589">
    <property type="entry name" value="Phage_integrase"/>
    <property type="match status" value="1"/>
</dbReference>
<name>A0A1H9FA15_9HYPH</name>
<dbReference type="OrthoDB" id="8201432at2"/>
<dbReference type="InterPro" id="IPR002104">
    <property type="entry name" value="Integrase_catalytic"/>
</dbReference>
<keyword evidence="2" id="KW-0229">DNA integration</keyword>
<dbReference type="InterPro" id="IPR050090">
    <property type="entry name" value="Tyrosine_recombinase_XerCD"/>
</dbReference>
<dbReference type="GO" id="GO:0015074">
    <property type="term" value="P:DNA integration"/>
    <property type="evidence" value="ECO:0007669"/>
    <property type="project" value="UniProtKB-KW"/>
</dbReference>
<proteinExistence type="inferred from homology"/>
<evidence type="ECO:0000313" key="7">
    <source>
        <dbReference type="Proteomes" id="UP000199647"/>
    </source>
</evidence>
<evidence type="ECO:0000256" key="4">
    <source>
        <dbReference type="ARBA" id="ARBA00023172"/>
    </source>
</evidence>
<dbReference type="Proteomes" id="UP000199647">
    <property type="component" value="Unassembled WGS sequence"/>
</dbReference>
<dbReference type="AlphaFoldDB" id="A0A1H9FA15"/>
<dbReference type="RefSeq" id="WP_092495922.1">
    <property type="nucleotide sequence ID" value="NZ_FOFG01000004.1"/>
</dbReference>
<keyword evidence="4" id="KW-0233">DNA recombination</keyword>
<keyword evidence="7" id="KW-1185">Reference proteome</keyword>
<evidence type="ECO:0000313" key="6">
    <source>
        <dbReference type="EMBL" id="SEQ34158.1"/>
    </source>
</evidence>
<comment type="similarity">
    <text evidence="1">Belongs to the 'phage' integrase family.</text>
</comment>
<evidence type="ECO:0000256" key="1">
    <source>
        <dbReference type="ARBA" id="ARBA00008857"/>
    </source>
</evidence>
<accession>A0A1H9FA15</accession>
<evidence type="ECO:0000259" key="5">
    <source>
        <dbReference type="PROSITE" id="PS51898"/>
    </source>
</evidence>
<dbReference type="EMBL" id="FOFG01000004">
    <property type="protein sequence ID" value="SEQ34158.1"/>
    <property type="molecule type" value="Genomic_DNA"/>
</dbReference>
<protein>
    <submittedName>
        <fullName evidence="6">Phage integrase family protein</fullName>
    </submittedName>
</protein>
<dbReference type="PANTHER" id="PTHR30349:SF41">
    <property type="entry name" value="INTEGRASE_RECOMBINASE PROTEIN MJ0367-RELATED"/>
    <property type="match status" value="1"/>
</dbReference>
<dbReference type="STRING" id="1855383.SAMN05216548_10433"/>
<feature type="domain" description="Tyr recombinase" evidence="5">
    <location>
        <begin position="171"/>
        <end position="347"/>
    </location>
</feature>
<dbReference type="GO" id="GO:0003677">
    <property type="term" value="F:DNA binding"/>
    <property type="evidence" value="ECO:0007669"/>
    <property type="project" value="UniProtKB-KW"/>
</dbReference>
<evidence type="ECO:0000256" key="3">
    <source>
        <dbReference type="ARBA" id="ARBA00023125"/>
    </source>
</evidence>
<organism evidence="6 7">
    <name type="scientific">Faunimonas pinastri</name>
    <dbReference type="NCBI Taxonomy" id="1855383"/>
    <lineage>
        <taxon>Bacteria</taxon>
        <taxon>Pseudomonadati</taxon>
        <taxon>Pseudomonadota</taxon>
        <taxon>Alphaproteobacteria</taxon>
        <taxon>Hyphomicrobiales</taxon>
        <taxon>Afifellaceae</taxon>
        <taxon>Faunimonas</taxon>
    </lineage>
</organism>
<dbReference type="PROSITE" id="PS51898">
    <property type="entry name" value="TYR_RECOMBINASE"/>
    <property type="match status" value="1"/>
</dbReference>
<dbReference type="InterPro" id="IPR013762">
    <property type="entry name" value="Integrase-like_cat_sf"/>
</dbReference>
<sequence length="352" mass="39802">MLMKTKGIHRVRRELADGTLRYHYYAWRGGPKFWSSEVAVASPAPQAFQDAYRQAQARRAAPVQSERNTISELIGKFKIEVMPGLKASTRESYDFSLQLIEKKFGRAEIGAFTVPAMRGDIKGWHRSFSETPRAADMRLGVLVRLLNYAKDEGLITGHCADDIDRLHKVSRADIIWTPSEIENFAAEAPFPLWLGIHFLRLSGMRRGDALRVQLSADKGSWLEWRTSKSNERTEVVIPIVRELRAVLDAAKRYREAKRVESTTILFNSLGRPWTPSGFSTSFDRRREALGIEKHVHDLRGTAATKFMEAGLTDGEIAEVMGWRTDDIAKIRSRYVSRAAIVSAAIRRLEGNG</sequence>
<dbReference type="InterPro" id="IPR011010">
    <property type="entry name" value="DNA_brk_join_enz"/>
</dbReference>
<keyword evidence="3" id="KW-0238">DNA-binding</keyword>
<reference evidence="6 7" key="1">
    <citation type="submission" date="2016-10" db="EMBL/GenBank/DDBJ databases">
        <authorList>
            <person name="de Groot N.N."/>
        </authorList>
    </citation>
    <scope>NUCLEOTIDE SEQUENCE [LARGE SCALE GENOMIC DNA]</scope>
    <source>
        <strain evidence="6 7">A52C2</strain>
    </source>
</reference>
<dbReference type="Gene3D" id="1.10.443.10">
    <property type="entry name" value="Intergrase catalytic core"/>
    <property type="match status" value="1"/>
</dbReference>